<organism evidence="1 2">
    <name type="scientific">Thelephora ganbajun</name>
    <name type="common">Ganba fungus</name>
    <dbReference type="NCBI Taxonomy" id="370292"/>
    <lineage>
        <taxon>Eukaryota</taxon>
        <taxon>Fungi</taxon>
        <taxon>Dikarya</taxon>
        <taxon>Basidiomycota</taxon>
        <taxon>Agaricomycotina</taxon>
        <taxon>Agaricomycetes</taxon>
        <taxon>Thelephorales</taxon>
        <taxon>Thelephoraceae</taxon>
        <taxon>Thelephora</taxon>
    </lineage>
</organism>
<proteinExistence type="predicted"/>
<protein>
    <submittedName>
        <fullName evidence="1">Uncharacterized protein</fullName>
    </submittedName>
</protein>
<name>A0ACB6ZMQ4_THEGA</name>
<reference evidence="1" key="1">
    <citation type="submission" date="2019-10" db="EMBL/GenBank/DDBJ databases">
        <authorList>
            <consortium name="DOE Joint Genome Institute"/>
            <person name="Kuo A."/>
            <person name="Miyauchi S."/>
            <person name="Kiss E."/>
            <person name="Drula E."/>
            <person name="Kohler A."/>
            <person name="Sanchez-Garcia M."/>
            <person name="Andreopoulos B."/>
            <person name="Barry K.W."/>
            <person name="Bonito G."/>
            <person name="Buee M."/>
            <person name="Carver A."/>
            <person name="Chen C."/>
            <person name="Cichocki N."/>
            <person name="Clum A."/>
            <person name="Culley D."/>
            <person name="Crous P.W."/>
            <person name="Fauchery L."/>
            <person name="Girlanda M."/>
            <person name="Hayes R."/>
            <person name="Keri Z."/>
            <person name="Labutti K."/>
            <person name="Lipzen A."/>
            <person name="Lombard V."/>
            <person name="Magnuson J."/>
            <person name="Maillard F."/>
            <person name="Morin E."/>
            <person name="Murat C."/>
            <person name="Nolan M."/>
            <person name="Ohm R."/>
            <person name="Pangilinan J."/>
            <person name="Pereira M."/>
            <person name="Perotto S."/>
            <person name="Peter M."/>
            <person name="Riley R."/>
            <person name="Sitrit Y."/>
            <person name="Stielow B."/>
            <person name="Szollosi G."/>
            <person name="Zifcakova L."/>
            <person name="Stursova M."/>
            <person name="Spatafora J.W."/>
            <person name="Tedersoo L."/>
            <person name="Vaario L.-M."/>
            <person name="Yamada A."/>
            <person name="Yan M."/>
            <person name="Wang P."/>
            <person name="Xu J."/>
            <person name="Bruns T."/>
            <person name="Baldrian P."/>
            <person name="Vilgalys R."/>
            <person name="Henrissat B."/>
            <person name="Grigoriev I.V."/>
            <person name="Hibbett D."/>
            <person name="Nagy L.G."/>
            <person name="Martin F.M."/>
        </authorList>
    </citation>
    <scope>NUCLEOTIDE SEQUENCE</scope>
    <source>
        <strain evidence="1">P2</strain>
    </source>
</reference>
<gene>
    <name evidence="1" type="ORF">BDM02DRAFT_3185464</name>
</gene>
<dbReference type="EMBL" id="MU117985">
    <property type="protein sequence ID" value="KAF9650431.1"/>
    <property type="molecule type" value="Genomic_DNA"/>
</dbReference>
<evidence type="ECO:0000313" key="1">
    <source>
        <dbReference type="EMBL" id="KAF9650431.1"/>
    </source>
</evidence>
<reference evidence="1" key="2">
    <citation type="journal article" date="2020" name="Nat. Commun.">
        <title>Large-scale genome sequencing of mycorrhizal fungi provides insights into the early evolution of symbiotic traits.</title>
        <authorList>
            <person name="Miyauchi S."/>
            <person name="Kiss E."/>
            <person name="Kuo A."/>
            <person name="Drula E."/>
            <person name="Kohler A."/>
            <person name="Sanchez-Garcia M."/>
            <person name="Morin E."/>
            <person name="Andreopoulos B."/>
            <person name="Barry K.W."/>
            <person name="Bonito G."/>
            <person name="Buee M."/>
            <person name="Carver A."/>
            <person name="Chen C."/>
            <person name="Cichocki N."/>
            <person name="Clum A."/>
            <person name="Culley D."/>
            <person name="Crous P.W."/>
            <person name="Fauchery L."/>
            <person name="Girlanda M."/>
            <person name="Hayes R.D."/>
            <person name="Keri Z."/>
            <person name="LaButti K."/>
            <person name="Lipzen A."/>
            <person name="Lombard V."/>
            <person name="Magnuson J."/>
            <person name="Maillard F."/>
            <person name="Murat C."/>
            <person name="Nolan M."/>
            <person name="Ohm R.A."/>
            <person name="Pangilinan J."/>
            <person name="Pereira M.F."/>
            <person name="Perotto S."/>
            <person name="Peter M."/>
            <person name="Pfister S."/>
            <person name="Riley R."/>
            <person name="Sitrit Y."/>
            <person name="Stielow J.B."/>
            <person name="Szollosi G."/>
            <person name="Zifcakova L."/>
            <person name="Stursova M."/>
            <person name="Spatafora J.W."/>
            <person name="Tedersoo L."/>
            <person name="Vaario L.M."/>
            <person name="Yamada A."/>
            <person name="Yan M."/>
            <person name="Wang P."/>
            <person name="Xu J."/>
            <person name="Bruns T."/>
            <person name="Baldrian P."/>
            <person name="Vilgalys R."/>
            <person name="Dunand C."/>
            <person name="Henrissat B."/>
            <person name="Grigoriev I.V."/>
            <person name="Hibbett D."/>
            <person name="Nagy L.G."/>
            <person name="Martin F.M."/>
        </authorList>
    </citation>
    <scope>NUCLEOTIDE SEQUENCE</scope>
    <source>
        <strain evidence="1">P2</strain>
    </source>
</reference>
<dbReference type="Proteomes" id="UP000886501">
    <property type="component" value="Unassembled WGS sequence"/>
</dbReference>
<keyword evidence="2" id="KW-1185">Reference proteome</keyword>
<sequence length="165" mass="19297">MPKKWPSPLEDYQGPRDPLPTEFNPDGRSLKNTPGLRSSVWDQAPKSFLPNHANFDFHIYYNRSNEDETKFARELHERLRREFPELMICRFREEPIGPHPVAMFEVDTFTPHETGTLFTWLAVNRGPLSVLVHPNTGDHLRDHSILASWMGTPWPLKLYLFEKSD</sequence>
<comment type="caution">
    <text evidence="1">The sequence shown here is derived from an EMBL/GenBank/DDBJ whole genome shotgun (WGS) entry which is preliminary data.</text>
</comment>
<evidence type="ECO:0000313" key="2">
    <source>
        <dbReference type="Proteomes" id="UP000886501"/>
    </source>
</evidence>
<accession>A0ACB6ZMQ4</accession>